<feature type="domain" description="Chorismate-utilising enzyme C-terminal" evidence="2">
    <location>
        <begin position="126"/>
        <end position="379"/>
    </location>
</feature>
<dbReference type="InterPro" id="IPR005801">
    <property type="entry name" value="ADC_synthase"/>
</dbReference>
<evidence type="ECO:0000256" key="1">
    <source>
        <dbReference type="ARBA" id="ARBA00014472"/>
    </source>
</evidence>
<dbReference type="GO" id="GO:0046820">
    <property type="term" value="F:4-amino-4-deoxychorismate synthase activity"/>
    <property type="evidence" value="ECO:0007669"/>
    <property type="project" value="UniProtKB-EC"/>
</dbReference>
<dbReference type="Pfam" id="PF01063">
    <property type="entry name" value="Aminotran_4"/>
    <property type="match status" value="1"/>
</dbReference>
<dbReference type="InterPro" id="IPR001544">
    <property type="entry name" value="Aminotrans_IV"/>
</dbReference>
<gene>
    <name evidence="3" type="primary">pabB</name>
    <name evidence="3" type="ORF">IG616_12610</name>
</gene>
<dbReference type="SUPFAM" id="SSF56322">
    <property type="entry name" value="ADC synthase"/>
    <property type="match status" value="1"/>
</dbReference>
<evidence type="ECO:0000259" key="2">
    <source>
        <dbReference type="Pfam" id="PF00425"/>
    </source>
</evidence>
<name>A0ABR9CNH1_9HYPH</name>
<dbReference type="SUPFAM" id="SSF56752">
    <property type="entry name" value="D-aminoacid aminotransferase-like PLP-dependent enzymes"/>
    <property type="match status" value="1"/>
</dbReference>
<evidence type="ECO:0000313" key="4">
    <source>
        <dbReference type="Proteomes" id="UP000632063"/>
    </source>
</evidence>
<dbReference type="Proteomes" id="UP000632063">
    <property type="component" value="Unassembled WGS sequence"/>
</dbReference>
<dbReference type="InterPro" id="IPR043131">
    <property type="entry name" value="BCAT-like_N"/>
</dbReference>
<dbReference type="InterPro" id="IPR019999">
    <property type="entry name" value="Anth_synth_I-like"/>
</dbReference>
<dbReference type="InterPro" id="IPR015890">
    <property type="entry name" value="Chorismate_C"/>
</dbReference>
<dbReference type="PANTHER" id="PTHR11236:SF50">
    <property type="entry name" value="AMINODEOXYCHORISMATE SYNTHASE COMPONENT 1"/>
    <property type="match status" value="1"/>
</dbReference>
<sequence>MPNSPLPAGSVLLLDLLQKKKALLFRGARREISCRELGEVPDFLNQVEAARGQGAHLAGFLAYELGFAFEPKLRERWQRTGDLLGWFGVYEAPETLSLSEAEDLLAAAAGGRASGLGAPEFDVTSDQYGGAFAKVRDHLAKGDIFQVNLTIRASLRHEGSPEAAFLRLMRNQPVAHAAFLHLEDRAVLSLSPELFLEREGKRLRTRPMKGTAPRGLDEMDDARIARELASDPKQRAENTMIVDLMRNDLSRISVPGSVQVTKLCDVERYQSLHQMTSTVEAELEPETDFPRIIENLFPCGSITGAPKLSAMLIANQLETSPRGVYTGSIGHIEPSGDFAFNVAIRTLDMRKDGRCIAGTGSGVVFDSGAGPEYDECKLKLSFISRETKSFELLETLAWTPDEGFLLLERHLERLASSARYFAYEFDQDALCSELKRLADNWSGPLRVRVLVGRDGVFGITAALLAPAGGNKVWHVRIASQRTRSDDVFLYHKTTNRAFYDETRQQMASETGCDEVLFENEAGFLTEGSFTSLFVASKGRLLTPGLRHGLLPGTFRAGLLEQSIAVEADLRREDLIGAKVFAGNSVRGLIPVMVTF</sequence>
<protein>
    <recommendedName>
        <fullName evidence="1">Probable branched-chain-amino-acid aminotransferase</fullName>
    </recommendedName>
</protein>
<proteinExistence type="predicted"/>
<reference evidence="3 4" key="2">
    <citation type="journal article" date="2021" name="Int. J. Syst. Evol. Microbiol.">
        <title>Roseibium litorale sp. nov., isolated from a tidal flat sediment and proposal for the reclassification of Labrenzia polysiphoniae as Roseibium polysiphoniae comb. nov.</title>
        <authorList>
            <person name="Liu Y."/>
            <person name="Pei T."/>
            <person name="Du J."/>
            <person name="Chao M."/>
            <person name="Deng M.R."/>
            <person name="Zhu H."/>
        </authorList>
    </citation>
    <scope>NUCLEOTIDE SEQUENCE [LARGE SCALE GENOMIC DNA]</scope>
    <source>
        <strain evidence="3 4">4C16A</strain>
    </source>
</reference>
<dbReference type="PANTHER" id="PTHR11236">
    <property type="entry name" value="AMINOBENZOATE/ANTHRANILATE SYNTHASE"/>
    <property type="match status" value="1"/>
</dbReference>
<accession>A0ABR9CNH1</accession>
<dbReference type="Gene3D" id="3.60.120.10">
    <property type="entry name" value="Anthranilate synthase"/>
    <property type="match status" value="1"/>
</dbReference>
<comment type="caution">
    <text evidence="3">The sequence shown here is derived from an EMBL/GenBank/DDBJ whole genome shotgun (WGS) entry which is preliminary data.</text>
</comment>
<organism evidence="3 4">
    <name type="scientific">Roseibium litorale</name>
    <dbReference type="NCBI Taxonomy" id="2803841"/>
    <lineage>
        <taxon>Bacteria</taxon>
        <taxon>Pseudomonadati</taxon>
        <taxon>Pseudomonadota</taxon>
        <taxon>Alphaproteobacteria</taxon>
        <taxon>Hyphomicrobiales</taxon>
        <taxon>Stappiaceae</taxon>
        <taxon>Roseibium</taxon>
    </lineage>
</organism>
<evidence type="ECO:0000313" key="3">
    <source>
        <dbReference type="EMBL" id="MBD8892396.1"/>
    </source>
</evidence>
<dbReference type="Pfam" id="PF00425">
    <property type="entry name" value="Chorismate_bind"/>
    <property type="match status" value="1"/>
</dbReference>
<keyword evidence="4" id="KW-1185">Reference proteome</keyword>
<reference evidence="4" key="1">
    <citation type="submission" date="2020-09" db="EMBL/GenBank/DDBJ databases">
        <title>The genome sequence of strain Labrenzia suaedae 4C16A.</title>
        <authorList>
            <person name="Liu Y."/>
        </authorList>
    </citation>
    <scope>NUCLEOTIDE SEQUENCE [LARGE SCALE GENOMIC DNA]</scope>
    <source>
        <strain evidence="4">4C16A</strain>
    </source>
</reference>
<dbReference type="NCBIfam" id="TIGR00553">
    <property type="entry name" value="pabB"/>
    <property type="match status" value="1"/>
</dbReference>
<dbReference type="InterPro" id="IPR043132">
    <property type="entry name" value="BCAT-like_C"/>
</dbReference>
<dbReference type="RefSeq" id="WP_192148524.1">
    <property type="nucleotide sequence ID" value="NZ_JACYXI010000007.1"/>
</dbReference>
<dbReference type="EMBL" id="JACYXI010000007">
    <property type="protein sequence ID" value="MBD8892396.1"/>
    <property type="molecule type" value="Genomic_DNA"/>
</dbReference>
<dbReference type="PRINTS" id="PR00095">
    <property type="entry name" value="ANTSNTHASEI"/>
</dbReference>
<keyword evidence="3" id="KW-0032">Aminotransferase</keyword>
<dbReference type="InterPro" id="IPR005802">
    <property type="entry name" value="ADC_synth_comp_1"/>
</dbReference>
<keyword evidence="3" id="KW-0808">Transferase</keyword>
<dbReference type="Gene3D" id="3.20.10.10">
    <property type="entry name" value="D-amino Acid Aminotransferase, subunit A, domain 2"/>
    <property type="match status" value="1"/>
</dbReference>
<dbReference type="InterPro" id="IPR036038">
    <property type="entry name" value="Aminotransferase-like"/>
</dbReference>
<dbReference type="Gene3D" id="3.30.470.10">
    <property type="match status" value="1"/>
</dbReference>